<protein>
    <submittedName>
        <fullName evidence="2">Uncharacterized protein</fullName>
    </submittedName>
</protein>
<evidence type="ECO:0000313" key="2">
    <source>
        <dbReference type="EMBL" id="TKW28881.1"/>
    </source>
</evidence>
<dbReference type="Proteomes" id="UP000298652">
    <property type="component" value="Chromosome 3"/>
</dbReference>
<dbReference type="AlphaFoldDB" id="A0A4U6VH28"/>
<accession>A0A4U6VH28</accession>
<evidence type="ECO:0000256" key="1">
    <source>
        <dbReference type="SAM" id="MobiDB-lite"/>
    </source>
</evidence>
<evidence type="ECO:0000313" key="3">
    <source>
        <dbReference type="Proteomes" id="UP000298652"/>
    </source>
</evidence>
<feature type="region of interest" description="Disordered" evidence="1">
    <location>
        <begin position="1"/>
        <end position="43"/>
    </location>
</feature>
<feature type="compositionally biased region" description="Basic and acidic residues" evidence="1">
    <location>
        <begin position="11"/>
        <end position="21"/>
    </location>
</feature>
<sequence length="127" mass="14426">MAVAAAGRSELAMEQKGHDEIAAGSPKHRSAAPTWRPRSSLRNEPAGWAKVELRPRKLQRGPALLAMADAWAWAWLESVRWRVQQKALVKKRMCSDCVDCRVRWMSSRSTFVHAKRYLGFMLPLSPQ</sequence>
<reference evidence="2" key="1">
    <citation type="submission" date="2019-03" db="EMBL/GenBank/DDBJ databases">
        <title>WGS assembly of Setaria viridis.</title>
        <authorList>
            <person name="Huang P."/>
            <person name="Jenkins J."/>
            <person name="Grimwood J."/>
            <person name="Barry K."/>
            <person name="Healey A."/>
            <person name="Mamidi S."/>
            <person name="Sreedasyam A."/>
            <person name="Shu S."/>
            <person name="Feldman M."/>
            <person name="Wu J."/>
            <person name="Yu Y."/>
            <person name="Chen C."/>
            <person name="Johnson J."/>
            <person name="Rokhsar D."/>
            <person name="Baxter I."/>
            <person name="Schmutz J."/>
            <person name="Brutnell T."/>
            <person name="Kellogg E."/>
        </authorList>
    </citation>
    <scope>NUCLEOTIDE SEQUENCE [LARGE SCALE GENOMIC DNA]</scope>
</reference>
<name>A0A4U6VH28_SETVI</name>
<gene>
    <name evidence="2" type="ORF">SEVIR_3G358500v2</name>
</gene>
<proteinExistence type="predicted"/>
<organism evidence="2 3">
    <name type="scientific">Setaria viridis</name>
    <name type="common">Green bristlegrass</name>
    <name type="synonym">Setaria italica subsp. viridis</name>
    <dbReference type="NCBI Taxonomy" id="4556"/>
    <lineage>
        <taxon>Eukaryota</taxon>
        <taxon>Viridiplantae</taxon>
        <taxon>Streptophyta</taxon>
        <taxon>Embryophyta</taxon>
        <taxon>Tracheophyta</taxon>
        <taxon>Spermatophyta</taxon>
        <taxon>Magnoliopsida</taxon>
        <taxon>Liliopsida</taxon>
        <taxon>Poales</taxon>
        <taxon>Poaceae</taxon>
        <taxon>PACMAD clade</taxon>
        <taxon>Panicoideae</taxon>
        <taxon>Panicodae</taxon>
        <taxon>Paniceae</taxon>
        <taxon>Cenchrinae</taxon>
        <taxon>Setaria</taxon>
    </lineage>
</organism>
<dbReference type="Gramene" id="TKW28881">
    <property type="protein sequence ID" value="TKW28881"/>
    <property type="gene ID" value="SEVIR_3G358500v2"/>
</dbReference>
<keyword evidence="3" id="KW-1185">Reference proteome</keyword>
<dbReference type="EMBL" id="CM016554">
    <property type="protein sequence ID" value="TKW28881.1"/>
    <property type="molecule type" value="Genomic_DNA"/>
</dbReference>